<accession>A0AAD9VCC7</accession>
<dbReference type="EMBL" id="JARQWQ010000010">
    <property type="protein sequence ID" value="KAK2569251.1"/>
    <property type="molecule type" value="Genomic_DNA"/>
</dbReference>
<proteinExistence type="predicted"/>
<gene>
    <name evidence="1" type="ORF">P5673_006158</name>
</gene>
<comment type="caution">
    <text evidence="1">The sequence shown here is derived from an EMBL/GenBank/DDBJ whole genome shotgun (WGS) entry which is preliminary data.</text>
</comment>
<dbReference type="AlphaFoldDB" id="A0AAD9VCC7"/>
<reference evidence="1" key="1">
    <citation type="journal article" date="2023" name="G3 (Bethesda)">
        <title>Whole genome assembly and annotation of the endangered Caribbean coral Acropora cervicornis.</title>
        <authorList>
            <person name="Selwyn J.D."/>
            <person name="Vollmer S.V."/>
        </authorList>
    </citation>
    <scope>NUCLEOTIDE SEQUENCE</scope>
    <source>
        <strain evidence="1">K2</strain>
    </source>
</reference>
<evidence type="ECO:0000313" key="1">
    <source>
        <dbReference type="EMBL" id="KAK2569251.1"/>
    </source>
</evidence>
<dbReference type="Proteomes" id="UP001249851">
    <property type="component" value="Unassembled WGS sequence"/>
</dbReference>
<reference evidence="1" key="2">
    <citation type="journal article" date="2023" name="Science">
        <title>Genomic signatures of disease resistance in endangered staghorn corals.</title>
        <authorList>
            <person name="Vollmer S.V."/>
            <person name="Selwyn J.D."/>
            <person name="Despard B.A."/>
            <person name="Roesel C.L."/>
        </authorList>
    </citation>
    <scope>NUCLEOTIDE SEQUENCE</scope>
    <source>
        <strain evidence="1">K2</strain>
    </source>
</reference>
<organism evidence="1 2">
    <name type="scientific">Acropora cervicornis</name>
    <name type="common">Staghorn coral</name>
    <dbReference type="NCBI Taxonomy" id="6130"/>
    <lineage>
        <taxon>Eukaryota</taxon>
        <taxon>Metazoa</taxon>
        <taxon>Cnidaria</taxon>
        <taxon>Anthozoa</taxon>
        <taxon>Hexacorallia</taxon>
        <taxon>Scleractinia</taxon>
        <taxon>Astrocoeniina</taxon>
        <taxon>Acroporidae</taxon>
        <taxon>Acropora</taxon>
    </lineage>
</organism>
<name>A0AAD9VCC7_ACRCE</name>
<evidence type="ECO:0000313" key="2">
    <source>
        <dbReference type="Proteomes" id="UP001249851"/>
    </source>
</evidence>
<protein>
    <submittedName>
        <fullName evidence="1">Uncharacterized protein</fullName>
    </submittedName>
</protein>
<keyword evidence="2" id="KW-1185">Reference proteome</keyword>
<sequence>MAETKEVNKRSGYISTNYLTGAWNNGIIEYDKSHVCIACLTNTVLYELTVTEPGRCPDELEGLIRDADVGRCLVDIALEGLSYLAALTAEPEFAKGPNDEWP</sequence>